<protein>
    <recommendedName>
        <fullName evidence="3">F-box domain-containing protein</fullName>
    </recommendedName>
</protein>
<evidence type="ECO:0000313" key="1">
    <source>
        <dbReference type="EMBL" id="KIY62049.1"/>
    </source>
</evidence>
<dbReference type="AlphaFoldDB" id="A0A0D7AW13"/>
<accession>A0A0D7AW13</accession>
<organism evidence="1 2">
    <name type="scientific">Cylindrobasidium torrendii FP15055 ss-10</name>
    <dbReference type="NCBI Taxonomy" id="1314674"/>
    <lineage>
        <taxon>Eukaryota</taxon>
        <taxon>Fungi</taxon>
        <taxon>Dikarya</taxon>
        <taxon>Basidiomycota</taxon>
        <taxon>Agaricomycotina</taxon>
        <taxon>Agaricomycetes</taxon>
        <taxon>Agaricomycetidae</taxon>
        <taxon>Agaricales</taxon>
        <taxon>Marasmiineae</taxon>
        <taxon>Physalacriaceae</taxon>
        <taxon>Cylindrobasidium</taxon>
    </lineage>
</organism>
<evidence type="ECO:0000313" key="2">
    <source>
        <dbReference type="Proteomes" id="UP000054007"/>
    </source>
</evidence>
<sequence length="390" mass="43774">MSSLPIEIKAAVIDCLSGNGGSLSAIALVWPEVLFRIREHRFKSFELRSAKRVAGLLDILESNPAISPLIHSVWINKPRIYAEPKLPRLFELLTNVSIARCDMIHYSSGTQAILRAFSGPYNSVKDASLHFRRRSGMTRLSLDIDGLLVFLRMIPNVERLQLGFNPDLRSGVSTGGRPQVLELASLQILHLPPEVLAAPVFLDQFLEFVALPNISSLYIEELFDTVSLNKVLRLWGNTLKELHFLSLYDDGPATDGSTLTLYLPGGIEVVEFGIVIGHCAEQDAYTDMWTRALEDHCARFQNPALRSISLEILILGIQREPLQMALIHRLDTVIASPELAITHLDWDVGEDYGLYNSKSQRVYEALFPRIYDRFISPMGRLKYGTTCNVE</sequence>
<gene>
    <name evidence="1" type="ORF">CYLTODRAFT_494904</name>
</gene>
<dbReference type="Proteomes" id="UP000054007">
    <property type="component" value="Unassembled WGS sequence"/>
</dbReference>
<reference evidence="1 2" key="1">
    <citation type="journal article" date="2015" name="Fungal Genet. Biol.">
        <title>Evolution of novel wood decay mechanisms in Agaricales revealed by the genome sequences of Fistulina hepatica and Cylindrobasidium torrendii.</title>
        <authorList>
            <person name="Floudas D."/>
            <person name="Held B.W."/>
            <person name="Riley R."/>
            <person name="Nagy L.G."/>
            <person name="Koehler G."/>
            <person name="Ransdell A.S."/>
            <person name="Younus H."/>
            <person name="Chow J."/>
            <person name="Chiniquy J."/>
            <person name="Lipzen A."/>
            <person name="Tritt A."/>
            <person name="Sun H."/>
            <person name="Haridas S."/>
            <person name="LaButti K."/>
            <person name="Ohm R.A."/>
            <person name="Kues U."/>
            <person name="Blanchette R.A."/>
            <person name="Grigoriev I.V."/>
            <person name="Minto R.E."/>
            <person name="Hibbett D.S."/>
        </authorList>
    </citation>
    <scope>NUCLEOTIDE SEQUENCE [LARGE SCALE GENOMIC DNA]</scope>
    <source>
        <strain evidence="1 2">FP15055 ss-10</strain>
    </source>
</reference>
<proteinExistence type="predicted"/>
<evidence type="ECO:0008006" key="3">
    <source>
        <dbReference type="Google" id="ProtNLM"/>
    </source>
</evidence>
<dbReference type="EMBL" id="KN880831">
    <property type="protein sequence ID" value="KIY62049.1"/>
    <property type="molecule type" value="Genomic_DNA"/>
</dbReference>
<name>A0A0D7AW13_9AGAR</name>
<keyword evidence="2" id="KW-1185">Reference proteome</keyword>